<keyword evidence="1" id="KW-1133">Transmembrane helix</keyword>
<dbReference type="Pfam" id="PF05137">
    <property type="entry name" value="PilN"/>
    <property type="match status" value="1"/>
</dbReference>
<dbReference type="Proteomes" id="UP000464262">
    <property type="component" value="Chromosome 1"/>
</dbReference>
<dbReference type="KEGG" id="vas:GT360_13315"/>
<keyword evidence="1" id="KW-0472">Membrane</keyword>
<dbReference type="InterPro" id="IPR052534">
    <property type="entry name" value="Extracell_DNA_Util/SecSys_Comp"/>
</dbReference>
<accession>A0A7Z2T4S3</accession>
<dbReference type="GO" id="GO:0043683">
    <property type="term" value="P:type IV pilus assembly"/>
    <property type="evidence" value="ECO:0007669"/>
    <property type="project" value="TreeGrafter"/>
</dbReference>
<dbReference type="PANTHER" id="PTHR40278">
    <property type="entry name" value="DNA UTILIZATION PROTEIN HOFN"/>
    <property type="match status" value="1"/>
</dbReference>
<dbReference type="RefSeq" id="WP_164649314.1">
    <property type="nucleotide sequence ID" value="NZ_CP047475.1"/>
</dbReference>
<dbReference type="AlphaFoldDB" id="A0A7Z2T4S3"/>
<gene>
    <name evidence="2" type="ORF">GT360_13315</name>
</gene>
<protein>
    <submittedName>
        <fullName evidence="2">Pilus assembly protein PilN</fullName>
    </submittedName>
</protein>
<dbReference type="PANTHER" id="PTHR40278:SF2">
    <property type="entry name" value="TYPE IV PILUS INNER MEMBRANE COMPONENT PILN"/>
    <property type="match status" value="1"/>
</dbReference>
<proteinExistence type="predicted"/>
<evidence type="ECO:0000313" key="2">
    <source>
        <dbReference type="EMBL" id="QIA64408.1"/>
    </source>
</evidence>
<keyword evidence="1" id="KW-0812">Transmembrane</keyword>
<feature type="transmembrane region" description="Helical" evidence="1">
    <location>
        <begin position="21"/>
        <end position="40"/>
    </location>
</feature>
<dbReference type="EMBL" id="CP047475">
    <property type="protein sequence ID" value="QIA64408.1"/>
    <property type="molecule type" value="Genomic_DNA"/>
</dbReference>
<reference evidence="2 3" key="1">
    <citation type="submission" date="2020-01" db="EMBL/GenBank/DDBJ databases">
        <title>Whole genome and functional gene identification of agarase of Vibrio HN897.</title>
        <authorList>
            <person name="Liu Y."/>
            <person name="Zhao Z."/>
        </authorList>
    </citation>
    <scope>NUCLEOTIDE SEQUENCE [LARGE SCALE GENOMIC DNA]</scope>
    <source>
        <strain evidence="2 3">HN897</strain>
    </source>
</reference>
<organism evidence="2 3">
    <name type="scientific">Vibrio astriarenae</name>
    <dbReference type="NCBI Taxonomy" id="1481923"/>
    <lineage>
        <taxon>Bacteria</taxon>
        <taxon>Pseudomonadati</taxon>
        <taxon>Pseudomonadota</taxon>
        <taxon>Gammaproteobacteria</taxon>
        <taxon>Vibrionales</taxon>
        <taxon>Vibrionaceae</taxon>
        <taxon>Vibrio</taxon>
    </lineage>
</organism>
<sequence>MLPSINILPWREQRREAHRQRFFQSVVLSLVVAFGLQFALGRYAEQQQRQQQTRLDYLNQQIVKVDKRIAAMKVSEKEHQALLTRLEVVETLQRQRNKTTDFMNLMPTLIPEGVYVDKIKMNGVLVEVTGISDSTARLATMLDSLEKSPQLNNVEMHSIVHDKPRFGKKYQTFKVSFELAQDADTASVLPRFHAEEVRRYG</sequence>
<name>A0A7Z2T4S3_9VIBR</name>
<dbReference type="InterPro" id="IPR007813">
    <property type="entry name" value="PilN"/>
</dbReference>
<keyword evidence="3" id="KW-1185">Reference proteome</keyword>
<evidence type="ECO:0000256" key="1">
    <source>
        <dbReference type="SAM" id="Phobius"/>
    </source>
</evidence>
<dbReference type="GO" id="GO:0043107">
    <property type="term" value="P:type IV pilus-dependent motility"/>
    <property type="evidence" value="ECO:0007669"/>
    <property type="project" value="TreeGrafter"/>
</dbReference>
<evidence type="ECO:0000313" key="3">
    <source>
        <dbReference type="Proteomes" id="UP000464262"/>
    </source>
</evidence>